<name>R7QIR2_CHOCR</name>
<accession>R7QIR2</accession>
<evidence type="ECO:0000313" key="4">
    <source>
        <dbReference type="Proteomes" id="UP000012073"/>
    </source>
</evidence>
<dbReference type="Gramene" id="CDF37638">
    <property type="protein sequence ID" value="CDF37638"/>
    <property type="gene ID" value="CHC_T00005834001"/>
</dbReference>
<proteinExistence type="predicted"/>
<keyword evidence="2" id="KW-0472">Membrane</keyword>
<dbReference type="RefSeq" id="XP_005717509.1">
    <property type="nucleotide sequence ID" value="XM_005717452.1"/>
</dbReference>
<evidence type="ECO:0008006" key="5">
    <source>
        <dbReference type="Google" id="ProtNLM"/>
    </source>
</evidence>
<keyword evidence="4" id="KW-1185">Reference proteome</keyword>
<gene>
    <name evidence="3" type="ORF">CHC_T00005834001</name>
</gene>
<keyword evidence="2" id="KW-1133">Transmembrane helix</keyword>
<evidence type="ECO:0000256" key="2">
    <source>
        <dbReference type="SAM" id="Phobius"/>
    </source>
</evidence>
<feature type="region of interest" description="Disordered" evidence="1">
    <location>
        <begin position="1"/>
        <end position="34"/>
    </location>
</feature>
<dbReference type="OrthoDB" id="2626at2759"/>
<dbReference type="Proteomes" id="UP000012073">
    <property type="component" value="Unassembled WGS sequence"/>
</dbReference>
<sequence length="421" mass="46523">MHKKIDPHPSPSVVHTQTPPPPPPSCASPNTTQSRLTIPISPPLPCVPRLSPLPVAMPRRRPIRAFETLRHAMSSLQHTCIGLFTLMLLLLALLQFSNRFDTSICDTAHAQEHPLLCGTSRRVCRDFPAPEAPPPLVVIAAGGSRAGSTWLFNALRILLRVRDPNTVAGWHADLSAWHDRYAVRPPNATGEPTARAFQRMGTSLLVKVHLLQDWHHFQATEDADAKMEQHVDAVFTSYRDVRHVVRSVRDMGWGVDVPLGRLTHPDFCRKRAPQQRHKTLTAGQYHDKSVWVRQALATIRCREVLLAAAGGKLKMDIKAEDMRGLSEAATVAVLRDMGTHLDYAYSEGELEGAARELMRLRAPLCNAGAVAMDLNPVTHLHRGHVQVDKSPAAGLVERRGMGAITADADCALWLTRHGYVP</sequence>
<dbReference type="EMBL" id="HG001857">
    <property type="protein sequence ID" value="CDF37638.1"/>
    <property type="molecule type" value="Genomic_DNA"/>
</dbReference>
<keyword evidence="2" id="KW-0812">Transmembrane</keyword>
<dbReference type="KEGG" id="ccp:CHC_T00005834001"/>
<dbReference type="AlphaFoldDB" id="R7QIR2"/>
<reference evidence="4" key="1">
    <citation type="journal article" date="2013" name="Proc. Natl. Acad. Sci. U.S.A.">
        <title>Genome structure and metabolic features in the red seaweed Chondrus crispus shed light on evolution of the Archaeplastida.</title>
        <authorList>
            <person name="Collen J."/>
            <person name="Porcel B."/>
            <person name="Carre W."/>
            <person name="Ball S.G."/>
            <person name="Chaparro C."/>
            <person name="Tonon T."/>
            <person name="Barbeyron T."/>
            <person name="Michel G."/>
            <person name="Noel B."/>
            <person name="Valentin K."/>
            <person name="Elias M."/>
            <person name="Artiguenave F."/>
            <person name="Arun A."/>
            <person name="Aury J.M."/>
            <person name="Barbosa-Neto J.F."/>
            <person name="Bothwell J.H."/>
            <person name="Bouget F.Y."/>
            <person name="Brillet L."/>
            <person name="Cabello-Hurtado F."/>
            <person name="Capella-Gutierrez S."/>
            <person name="Charrier B."/>
            <person name="Cladiere L."/>
            <person name="Cock J.M."/>
            <person name="Coelho S.M."/>
            <person name="Colleoni C."/>
            <person name="Czjzek M."/>
            <person name="Da Silva C."/>
            <person name="Delage L."/>
            <person name="Denoeud F."/>
            <person name="Deschamps P."/>
            <person name="Dittami S.M."/>
            <person name="Gabaldon T."/>
            <person name="Gachon C.M."/>
            <person name="Groisillier A."/>
            <person name="Herve C."/>
            <person name="Jabbari K."/>
            <person name="Katinka M."/>
            <person name="Kloareg B."/>
            <person name="Kowalczyk N."/>
            <person name="Labadie K."/>
            <person name="Leblanc C."/>
            <person name="Lopez P.J."/>
            <person name="McLachlan D.H."/>
            <person name="Meslet-Cladiere L."/>
            <person name="Moustafa A."/>
            <person name="Nehr Z."/>
            <person name="Nyvall Collen P."/>
            <person name="Panaud O."/>
            <person name="Partensky F."/>
            <person name="Poulain J."/>
            <person name="Rensing S.A."/>
            <person name="Rousvoal S."/>
            <person name="Samson G."/>
            <person name="Symeonidi A."/>
            <person name="Weissenbach J."/>
            <person name="Zambounis A."/>
            <person name="Wincker P."/>
            <person name="Boyen C."/>
        </authorList>
    </citation>
    <scope>NUCLEOTIDE SEQUENCE [LARGE SCALE GENOMIC DNA]</scope>
    <source>
        <strain evidence="4">cv. Stackhouse</strain>
    </source>
</reference>
<dbReference type="GeneID" id="17325226"/>
<feature type="transmembrane region" description="Helical" evidence="2">
    <location>
        <begin position="79"/>
        <end position="97"/>
    </location>
</feature>
<organism evidence="3 4">
    <name type="scientific">Chondrus crispus</name>
    <name type="common">Carrageen Irish moss</name>
    <name type="synonym">Polymorpha crispa</name>
    <dbReference type="NCBI Taxonomy" id="2769"/>
    <lineage>
        <taxon>Eukaryota</taxon>
        <taxon>Rhodophyta</taxon>
        <taxon>Florideophyceae</taxon>
        <taxon>Rhodymeniophycidae</taxon>
        <taxon>Gigartinales</taxon>
        <taxon>Gigartinaceae</taxon>
        <taxon>Chondrus</taxon>
    </lineage>
</organism>
<evidence type="ECO:0000313" key="3">
    <source>
        <dbReference type="EMBL" id="CDF37638.1"/>
    </source>
</evidence>
<protein>
    <recommendedName>
        <fullName evidence="5">Sulfotransferase domain-containing protein</fullName>
    </recommendedName>
</protein>
<evidence type="ECO:0000256" key="1">
    <source>
        <dbReference type="SAM" id="MobiDB-lite"/>
    </source>
</evidence>